<feature type="domain" description="FAD-binding" evidence="4">
    <location>
        <begin position="5"/>
        <end position="376"/>
    </location>
</feature>
<dbReference type="GO" id="GO:0016709">
    <property type="term" value="F:oxidoreductase activity, acting on paired donors, with incorporation or reduction of molecular oxygen, NAD(P)H as one donor, and incorporation of one atom of oxygen"/>
    <property type="evidence" value="ECO:0007669"/>
    <property type="project" value="UniProtKB-ARBA"/>
</dbReference>
<dbReference type="AlphaFoldDB" id="A0A9W5YPR8"/>
<dbReference type="PANTHER" id="PTHR43004:SF8">
    <property type="entry name" value="FAD-BINDING DOMAIN-CONTAINING PROTEIN-RELATED"/>
    <property type="match status" value="1"/>
</dbReference>
<dbReference type="Proteomes" id="UP001143548">
    <property type="component" value="Unassembled WGS sequence"/>
</dbReference>
<dbReference type="InterPro" id="IPR050641">
    <property type="entry name" value="RIFMO-like"/>
</dbReference>
<sequence>MTETYPVAIIGGGPVGLVSSILLSQQKIPHVVFERHPSTSIHPKACGMNMRTIEIFRQIGIEDQVLEQRAPPETVSRTAWYTNLGPTGLEIIGRDAWGGGKCVDEYKRASPCPYVAIPQIRLEPILLQHARKLNPHGIFHGAEVTDVEEVGDHAILAVREKGKPEYRKVKARYIVGADGGRALTDQLGIKWDGEKDIVEMVSAHFKAPISLHHPDPRVFITWFIDPKQGGSIKTGYLYHLGPYPSTPETEEWLFACAINPGEPREFTAEDMVKRMHSTLQIPNLEVEIKSISHWRVNSIVAERYRSPKGRIFLVGDAAHRIPPWGALGLNSGIQDAYNLIWKLGIAVRGDCAPRWDSLLDTYETERRPIALRVARTSLHNLRSHSSVMDRALGITPQNDEESNVRALQSFFTPLDPDYAARRRAVYMALETLDSEFHALGAEIGWFYPDIERENQMHSPDHDGQLLPNGELDCINYHASILPGHNLPHAWLERDGVTLSTRDLLLPGRFLWLKSESYHGERPEHDLVRVEQIGGNLGWRDVDGTWAELSSKQGVTSVLVRPDGIVAWIGRKQLQQREKDDARWLITLLWRSLKCEGTENGASLDYKL</sequence>
<dbReference type="InterPro" id="IPR002938">
    <property type="entry name" value="FAD-bd"/>
</dbReference>
<evidence type="ECO:0000256" key="3">
    <source>
        <dbReference type="ARBA" id="ARBA00023002"/>
    </source>
</evidence>
<dbReference type="PRINTS" id="PR00420">
    <property type="entry name" value="RNGMNOXGNASE"/>
</dbReference>
<dbReference type="PANTHER" id="PTHR43004">
    <property type="entry name" value="TRK SYSTEM POTASSIUM UPTAKE PROTEIN"/>
    <property type="match status" value="1"/>
</dbReference>
<evidence type="ECO:0000256" key="2">
    <source>
        <dbReference type="ARBA" id="ARBA00022827"/>
    </source>
</evidence>
<dbReference type="EMBL" id="BROQ01000027">
    <property type="protein sequence ID" value="GKZ20318.1"/>
    <property type="molecule type" value="Genomic_DNA"/>
</dbReference>
<keyword evidence="1" id="KW-0285">Flavoprotein</keyword>
<keyword evidence="2" id="KW-0274">FAD</keyword>
<dbReference type="Gene3D" id="3.30.9.10">
    <property type="entry name" value="D-Amino Acid Oxidase, subunit A, domain 2"/>
    <property type="match status" value="1"/>
</dbReference>
<comment type="caution">
    <text evidence="5">The sequence shown here is derived from an EMBL/GenBank/DDBJ whole genome shotgun (WGS) entry which is preliminary data.</text>
</comment>
<dbReference type="Pfam" id="PF01494">
    <property type="entry name" value="FAD_binding_3"/>
    <property type="match status" value="1"/>
</dbReference>
<proteinExistence type="predicted"/>
<dbReference type="InterPro" id="IPR036188">
    <property type="entry name" value="FAD/NAD-bd_sf"/>
</dbReference>
<dbReference type="Pfam" id="PF21274">
    <property type="entry name" value="Rng_hyd_C"/>
    <property type="match status" value="1"/>
</dbReference>
<dbReference type="Gene3D" id="3.40.30.120">
    <property type="match status" value="1"/>
</dbReference>
<evidence type="ECO:0000313" key="5">
    <source>
        <dbReference type="EMBL" id="GKZ20318.1"/>
    </source>
</evidence>
<accession>A0A9W5YPR8</accession>
<evidence type="ECO:0000259" key="4">
    <source>
        <dbReference type="Pfam" id="PF01494"/>
    </source>
</evidence>
<dbReference type="Gene3D" id="3.50.50.60">
    <property type="entry name" value="FAD/NAD(P)-binding domain"/>
    <property type="match status" value="1"/>
</dbReference>
<evidence type="ECO:0000313" key="6">
    <source>
        <dbReference type="Proteomes" id="UP001143548"/>
    </source>
</evidence>
<protein>
    <recommendedName>
        <fullName evidence="4">FAD-binding domain-containing protein</fullName>
    </recommendedName>
</protein>
<dbReference type="SUPFAM" id="SSF51905">
    <property type="entry name" value="FAD/NAD(P)-binding domain"/>
    <property type="match status" value="1"/>
</dbReference>
<evidence type="ECO:0000256" key="1">
    <source>
        <dbReference type="ARBA" id="ARBA00022630"/>
    </source>
</evidence>
<keyword evidence="3" id="KW-0560">Oxidoreductase</keyword>
<name>A0A9W5YPR8_9EURO</name>
<dbReference type="GO" id="GO:0071949">
    <property type="term" value="F:FAD binding"/>
    <property type="evidence" value="ECO:0007669"/>
    <property type="project" value="InterPro"/>
</dbReference>
<gene>
    <name evidence="5" type="ORF">AbraCBS73388_005589</name>
</gene>
<reference evidence="5" key="1">
    <citation type="submission" date="2022-07" db="EMBL/GenBank/DDBJ databases">
        <title>Taxonomy of Aspergillus series Nigri: significant species reduction supported by multi-species coalescent approaches.</title>
        <authorList>
            <person name="Bian C."/>
            <person name="Kusuya Y."/>
            <person name="Sklenar F."/>
            <person name="D'hooge E."/>
            <person name="Yaguchi T."/>
            <person name="Takahashi H."/>
            <person name="Hubka V."/>
        </authorList>
    </citation>
    <scope>NUCLEOTIDE SEQUENCE</scope>
    <source>
        <strain evidence="5">CBS 733.88</strain>
    </source>
</reference>
<organism evidence="5 6">
    <name type="scientific">Aspergillus brasiliensis</name>
    <dbReference type="NCBI Taxonomy" id="319629"/>
    <lineage>
        <taxon>Eukaryota</taxon>
        <taxon>Fungi</taxon>
        <taxon>Dikarya</taxon>
        <taxon>Ascomycota</taxon>
        <taxon>Pezizomycotina</taxon>
        <taxon>Eurotiomycetes</taxon>
        <taxon>Eurotiomycetidae</taxon>
        <taxon>Eurotiales</taxon>
        <taxon>Aspergillaceae</taxon>
        <taxon>Aspergillus</taxon>
        <taxon>Aspergillus subgen. Circumdati</taxon>
    </lineage>
</organism>